<name>A0A6J6VSH7_9ZZZZ</name>
<evidence type="ECO:0000313" key="1">
    <source>
        <dbReference type="EMBL" id="CAB4775451.1"/>
    </source>
</evidence>
<reference evidence="1" key="1">
    <citation type="submission" date="2020-05" db="EMBL/GenBank/DDBJ databases">
        <authorList>
            <person name="Chiriac C."/>
            <person name="Salcher M."/>
            <person name="Ghai R."/>
            <person name="Kavagutti S V."/>
        </authorList>
    </citation>
    <scope>NUCLEOTIDE SEQUENCE</scope>
</reference>
<dbReference type="InterPro" id="IPR012349">
    <property type="entry name" value="Split_barrel_FMN-bd"/>
</dbReference>
<proteinExistence type="predicted"/>
<sequence length="288" mass="32934">MFGRKKDEAFVSSPMRDNWYQSSSYWPSSFALVTTVDEDGNTNIGPYQLSFPFEIITGRSFLVISRQNSNTDQNIKRTGKAAMNFVEFDRKTLSKIVGMGYPGQLTDEKMKDNPYTLIPSPTPGREPDGKVMPHILKEAFQVYEVTWDDQQPIRDDGKTPEYFVLRIESLLLKEQWADNLANGTKKMPRMPITFGFRDGGKFWFAELKKPFWIPTPTDKGPKEEAILYEANRIDPEIQFTRDACKQLTGIPRPFVKTALKGIVKQAKEQGVTLVDEEFVIKINAERNA</sequence>
<dbReference type="Gene3D" id="2.30.110.10">
    <property type="entry name" value="Electron Transport, Fmn-binding Protein, Chain A"/>
    <property type="match status" value="1"/>
</dbReference>
<organism evidence="1">
    <name type="scientific">freshwater metagenome</name>
    <dbReference type="NCBI Taxonomy" id="449393"/>
    <lineage>
        <taxon>unclassified sequences</taxon>
        <taxon>metagenomes</taxon>
        <taxon>ecological metagenomes</taxon>
    </lineage>
</organism>
<dbReference type="AlphaFoldDB" id="A0A6J6VSH7"/>
<protein>
    <submittedName>
        <fullName evidence="1">Unannotated protein</fullName>
    </submittedName>
</protein>
<dbReference type="EMBL" id="CAEZZX010000055">
    <property type="protein sequence ID" value="CAB4775451.1"/>
    <property type="molecule type" value="Genomic_DNA"/>
</dbReference>
<accession>A0A6J6VSH7</accession>
<gene>
    <name evidence="1" type="ORF">UFOPK2938_00384</name>
</gene>
<dbReference type="SUPFAM" id="SSF50475">
    <property type="entry name" value="FMN-binding split barrel"/>
    <property type="match status" value="1"/>
</dbReference>